<keyword evidence="1" id="KW-0732">Signal</keyword>
<evidence type="ECO:0000313" key="3">
    <source>
        <dbReference type="Proteomes" id="UP000271974"/>
    </source>
</evidence>
<feature type="signal peptide" evidence="1">
    <location>
        <begin position="1"/>
        <end position="25"/>
    </location>
</feature>
<protein>
    <submittedName>
        <fullName evidence="2">Uncharacterized protein</fullName>
    </submittedName>
</protein>
<dbReference type="OrthoDB" id="6157355at2759"/>
<organism evidence="2 3">
    <name type="scientific">Elysia chlorotica</name>
    <name type="common">Eastern emerald elysia</name>
    <name type="synonym">Sea slug</name>
    <dbReference type="NCBI Taxonomy" id="188477"/>
    <lineage>
        <taxon>Eukaryota</taxon>
        <taxon>Metazoa</taxon>
        <taxon>Spiralia</taxon>
        <taxon>Lophotrochozoa</taxon>
        <taxon>Mollusca</taxon>
        <taxon>Gastropoda</taxon>
        <taxon>Heterobranchia</taxon>
        <taxon>Euthyneura</taxon>
        <taxon>Panpulmonata</taxon>
        <taxon>Sacoglossa</taxon>
        <taxon>Placobranchoidea</taxon>
        <taxon>Plakobranchidae</taxon>
        <taxon>Elysia</taxon>
    </lineage>
</organism>
<comment type="caution">
    <text evidence="2">The sequence shown here is derived from an EMBL/GenBank/DDBJ whole genome shotgun (WGS) entry which is preliminary data.</text>
</comment>
<sequence length="515" mass="58146">MNLPCWSRVCSVLLCVLAVPQRSSGYYDSHDSSSSTNAQLRTVNERLEILTNEVSRLADAVDASKNSKVHPVDPGTLVAINRTPGPDGNTFTIFVKKNVQELYYDIIVKYHKIAASAHDEQPDGTCSFTFVCTGNCKRESEIEVLLTNKIHSSSMSLTLNNDGTRALFQDRFTVPTLVIQHSGDLVYDEQRDVELKVYASYGDDKGFSDLRYSLEVVDLNTRKLEKQENHEWIKKLDRKRFLETEETTLEVMTSERNVSGLLKVSVKFTDSDAPLVKTLKVERSIEVRPRDMDETFPEGFVEFKDEGGHVFEGVIYKKCQEGSSCLVDCNAVGTSIQSMTVTQQVAGDQWEPVPDAEQFDFQYFEVLQWAVHPTAESEDMKFRCTALTATANVSQDVTVLISSEEFYIDRNRSSIETAIDEHHRGYENVTIKCTIVGRPVVISDLDLNIGHNIHILPIPDREQVLSDHGRETVLTATINFNPTWRRFEDFHGAACRAYGDGRADYFELVPSHDIN</sequence>
<reference evidence="2 3" key="1">
    <citation type="submission" date="2019-01" db="EMBL/GenBank/DDBJ databases">
        <title>A draft genome assembly of the solar-powered sea slug Elysia chlorotica.</title>
        <authorList>
            <person name="Cai H."/>
            <person name="Li Q."/>
            <person name="Fang X."/>
            <person name="Li J."/>
            <person name="Curtis N.E."/>
            <person name="Altenburger A."/>
            <person name="Shibata T."/>
            <person name="Feng M."/>
            <person name="Maeda T."/>
            <person name="Schwartz J.A."/>
            <person name="Shigenobu S."/>
            <person name="Lundholm N."/>
            <person name="Nishiyama T."/>
            <person name="Yang H."/>
            <person name="Hasebe M."/>
            <person name="Li S."/>
            <person name="Pierce S.K."/>
            <person name="Wang J."/>
        </authorList>
    </citation>
    <scope>NUCLEOTIDE SEQUENCE [LARGE SCALE GENOMIC DNA]</scope>
    <source>
        <strain evidence="2">EC2010</strain>
        <tissue evidence="2">Whole organism of an adult</tissue>
    </source>
</reference>
<keyword evidence="3" id="KW-1185">Reference proteome</keyword>
<feature type="chain" id="PRO_5018608436" evidence="1">
    <location>
        <begin position="26"/>
        <end position="515"/>
    </location>
</feature>
<evidence type="ECO:0000313" key="2">
    <source>
        <dbReference type="EMBL" id="RUS90857.1"/>
    </source>
</evidence>
<dbReference type="AlphaFoldDB" id="A0A3S0ZZV4"/>
<dbReference type="Proteomes" id="UP000271974">
    <property type="component" value="Unassembled WGS sequence"/>
</dbReference>
<dbReference type="EMBL" id="RQTK01000023">
    <property type="protein sequence ID" value="RUS90857.1"/>
    <property type="molecule type" value="Genomic_DNA"/>
</dbReference>
<accession>A0A3S0ZZV4</accession>
<gene>
    <name evidence="2" type="ORF">EGW08_001364</name>
</gene>
<name>A0A3S0ZZV4_ELYCH</name>
<evidence type="ECO:0000256" key="1">
    <source>
        <dbReference type="SAM" id="SignalP"/>
    </source>
</evidence>
<proteinExistence type="predicted"/>